<dbReference type="EMBL" id="BAAAFI010000013">
    <property type="protein sequence ID" value="GAA0879451.1"/>
    <property type="molecule type" value="Genomic_DNA"/>
</dbReference>
<keyword evidence="2" id="KW-1185">Reference proteome</keyword>
<evidence type="ECO:0000313" key="2">
    <source>
        <dbReference type="Proteomes" id="UP001500469"/>
    </source>
</evidence>
<comment type="caution">
    <text evidence="1">The sequence shown here is derived from an EMBL/GenBank/DDBJ whole genome shotgun (WGS) entry which is preliminary data.</text>
</comment>
<dbReference type="InterPro" id="IPR043504">
    <property type="entry name" value="Peptidase_S1_PA_chymotrypsin"/>
</dbReference>
<dbReference type="Gene3D" id="2.40.10.10">
    <property type="entry name" value="Trypsin-like serine proteases"/>
    <property type="match status" value="2"/>
</dbReference>
<reference evidence="1 2" key="1">
    <citation type="journal article" date="2019" name="Int. J. Syst. Evol. Microbiol.">
        <title>The Global Catalogue of Microorganisms (GCM) 10K type strain sequencing project: providing services to taxonomists for standard genome sequencing and annotation.</title>
        <authorList>
            <consortium name="The Broad Institute Genomics Platform"/>
            <consortium name="The Broad Institute Genome Sequencing Center for Infectious Disease"/>
            <person name="Wu L."/>
            <person name="Ma J."/>
        </authorList>
    </citation>
    <scope>NUCLEOTIDE SEQUENCE [LARGE SCALE GENOMIC DNA]</scope>
    <source>
        <strain evidence="1 2">JCM 16112</strain>
    </source>
</reference>
<dbReference type="SUPFAM" id="SSF50494">
    <property type="entry name" value="Trypsin-like serine proteases"/>
    <property type="match status" value="1"/>
</dbReference>
<protein>
    <recommendedName>
        <fullName evidence="3">Trypsin-like peptidase</fullName>
    </recommendedName>
</protein>
<dbReference type="Pfam" id="PF13365">
    <property type="entry name" value="Trypsin_2"/>
    <property type="match status" value="1"/>
</dbReference>
<evidence type="ECO:0000313" key="1">
    <source>
        <dbReference type="EMBL" id="GAA0879451.1"/>
    </source>
</evidence>
<sequence>MFRIIVFLYFLFFLKIGIAFGQVKKDIANTIVRVKSGSKISTGFFWKDGNTIVTTLHGLADKNNVSVFVHTNGTTGRWFPATIERTLMKSDLVILRAESASRYFLTEILENPPVDTDVFTVGYNGSIPNFLDKDFVIGLSQGGNLQDILPEKAKNEIRNLRFPSLTTKILYLKGSLIHGFSGSPIVDQRGRLVGVSNGGLENGASSISWCMPSSYVLELENSNELPPSSHQALNASILFSGNDEMSEDFLIFKDFKFQKMKTRTFDELSRTANYSATNELGFEYLLNSLKQGGILYDDFSYDIYTEVSSGATIAVPSGLDLFTENGRLVGRDGSAIIYIAMEEFSDINVTTNLFLNELNMITGKRGPNFGEYSWLNDDTWSYSRPFYRIDGTSIHRASFHCFVQDQYFTPLFNDYLFRVFASKRNVFLGYYVIMNRSIYLGNNGKIQYLNPEMHAKYHLAAHLTTFSFN</sequence>
<dbReference type="RefSeq" id="WP_343851871.1">
    <property type="nucleotide sequence ID" value="NZ_BAAAFI010000013.1"/>
</dbReference>
<name>A0ABN1N0X6_9BACT</name>
<dbReference type="InterPro" id="IPR009003">
    <property type="entry name" value="Peptidase_S1_PA"/>
</dbReference>
<proteinExistence type="predicted"/>
<organism evidence="1 2">
    <name type="scientific">Algoriphagus jejuensis</name>
    <dbReference type="NCBI Taxonomy" id="419934"/>
    <lineage>
        <taxon>Bacteria</taxon>
        <taxon>Pseudomonadati</taxon>
        <taxon>Bacteroidota</taxon>
        <taxon>Cytophagia</taxon>
        <taxon>Cytophagales</taxon>
        <taxon>Cyclobacteriaceae</taxon>
        <taxon>Algoriphagus</taxon>
    </lineage>
</organism>
<dbReference type="Proteomes" id="UP001500469">
    <property type="component" value="Unassembled WGS sequence"/>
</dbReference>
<accession>A0ABN1N0X6</accession>
<evidence type="ECO:0008006" key="3">
    <source>
        <dbReference type="Google" id="ProtNLM"/>
    </source>
</evidence>
<gene>
    <name evidence="1" type="ORF">GCM10009119_24190</name>
</gene>